<keyword evidence="3" id="KW-1185">Reference proteome</keyword>
<feature type="domain" description="Helix-turn-helix" evidence="1">
    <location>
        <begin position="13"/>
        <end position="64"/>
    </location>
</feature>
<gene>
    <name evidence="2" type="ORF">FJ657_00365</name>
</gene>
<organism evidence="2 3">
    <name type="scientific">Schumannella soli</name>
    <dbReference type="NCBI Taxonomy" id="2590779"/>
    <lineage>
        <taxon>Bacteria</taxon>
        <taxon>Bacillati</taxon>
        <taxon>Actinomycetota</taxon>
        <taxon>Actinomycetes</taxon>
        <taxon>Micrococcales</taxon>
        <taxon>Microbacteriaceae</taxon>
        <taxon>Schumannella</taxon>
    </lineage>
</organism>
<dbReference type="InterPro" id="IPR010093">
    <property type="entry name" value="SinI_DNA-bd"/>
</dbReference>
<dbReference type="AlphaFoldDB" id="A0A506XWR8"/>
<dbReference type="OrthoDB" id="5524782at2"/>
<protein>
    <submittedName>
        <fullName evidence="2">Helix-turn-helix domain-containing protein</fullName>
    </submittedName>
</protein>
<name>A0A506XWR8_9MICO</name>
<dbReference type="GO" id="GO:0003677">
    <property type="term" value="F:DNA binding"/>
    <property type="evidence" value="ECO:0007669"/>
    <property type="project" value="InterPro"/>
</dbReference>
<dbReference type="Pfam" id="PF12728">
    <property type="entry name" value="HTH_17"/>
    <property type="match status" value="1"/>
</dbReference>
<evidence type="ECO:0000259" key="1">
    <source>
        <dbReference type="Pfam" id="PF12728"/>
    </source>
</evidence>
<dbReference type="Proteomes" id="UP000316252">
    <property type="component" value="Unassembled WGS sequence"/>
</dbReference>
<dbReference type="InterPro" id="IPR041657">
    <property type="entry name" value="HTH_17"/>
</dbReference>
<dbReference type="RefSeq" id="WP_141161729.1">
    <property type="nucleotide sequence ID" value="NZ_VHQG01000001.1"/>
</dbReference>
<evidence type="ECO:0000313" key="3">
    <source>
        <dbReference type="Proteomes" id="UP000316252"/>
    </source>
</evidence>
<evidence type="ECO:0000313" key="2">
    <source>
        <dbReference type="EMBL" id="TPW77201.1"/>
    </source>
</evidence>
<proteinExistence type="predicted"/>
<sequence length="95" mass="10481">MAGADSSASVGRFLTLADTAEVLNISLGQAYTLVRTGELPAIKVGARGQWRVERSVLESYIEAKYEETRRLNRWNQSDLGDAAGIVEMFGRDARF</sequence>
<dbReference type="EMBL" id="VHQG01000001">
    <property type="protein sequence ID" value="TPW77201.1"/>
    <property type="molecule type" value="Genomic_DNA"/>
</dbReference>
<dbReference type="NCBIfam" id="TIGR01764">
    <property type="entry name" value="excise"/>
    <property type="match status" value="1"/>
</dbReference>
<reference evidence="2 3" key="1">
    <citation type="submission" date="2019-06" db="EMBL/GenBank/DDBJ databases">
        <authorList>
            <person name="Li F."/>
        </authorList>
    </citation>
    <scope>NUCLEOTIDE SEQUENCE [LARGE SCALE GENOMIC DNA]</scope>
    <source>
        <strain evidence="2 3">10F1D-1</strain>
    </source>
</reference>
<comment type="caution">
    <text evidence="2">The sequence shown here is derived from an EMBL/GenBank/DDBJ whole genome shotgun (WGS) entry which is preliminary data.</text>
</comment>
<accession>A0A506XWR8</accession>